<reference evidence="4 5" key="1">
    <citation type="submission" date="2024-01" db="EMBL/GenBank/DDBJ databases">
        <authorList>
            <consortium name="Genoscope - CEA"/>
            <person name="William W."/>
        </authorList>
    </citation>
    <scope>NUCLEOTIDE SEQUENCE [LARGE SCALE GENOMIC DNA]</scope>
    <source>
        <strain evidence="4 5">29B2s-10</strain>
    </source>
</reference>
<dbReference type="Pfam" id="PF10165">
    <property type="entry name" value="Ric8"/>
    <property type="match status" value="1"/>
</dbReference>
<comment type="similarity">
    <text evidence="1">Belongs to the synembryn family.</text>
</comment>
<dbReference type="Proteomes" id="UP001497600">
    <property type="component" value="Chromosome E"/>
</dbReference>
<dbReference type="InterPro" id="IPR019318">
    <property type="entry name" value="Gua_nucleotide_exch_fac_Ric8"/>
</dbReference>
<protein>
    <submittedName>
        <fullName evidence="4">Uncharacterized protein</fullName>
    </submittedName>
</protein>
<evidence type="ECO:0000256" key="2">
    <source>
        <dbReference type="ARBA" id="ARBA00022658"/>
    </source>
</evidence>
<keyword evidence="3" id="KW-0143">Chaperone</keyword>
<keyword evidence="5" id="KW-1185">Reference proteome</keyword>
<dbReference type="EMBL" id="OZ004257">
    <property type="protein sequence ID" value="CAK7908786.1"/>
    <property type="molecule type" value="Genomic_DNA"/>
</dbReference>
<evidence type="ECO:0000313" key="4">
    <source>
        <dbReference type="EMBL" id="CAK7908786.1"/>
    </source>
</evidence>
<name>A0ABP0ED78_9ASCO</name>
<keyword evidence="2" id="KW-0344">Guanine-nucleotide releasing factor</keyword>
<proteinExistence type="inferred from homology"/>
<gene>
    <name evidence="4" type="ORF">CAAN4_E11804</name>
</gene>
<evidence type="ECO:0000256" key="1">
    <source>
        <dbReference type="ARBA" id="ARBA00009049"/>
    </source>
</evidence>
<evidence type="ECO:0000313" key="5">
    <source>
        <dbReference type="Proteomes" id="UP001497600"/>
    </source>
</evidence>
<sequence length="545" mass="62082">MTIPRDIRELRKQGKIPSFCSSVTSEGLEEILQLLRDGNNTEAENLMILATVSNILLVNRQLHKSYFTPNCSNSVLKDLIESARVGITREFKRLEDPTSIPENFSYDRTAVYRLVFLILYDGKGYLDQKLLEQTHGVLVDAFKISKIVLPNNWGTQAFLTLFNEISKGLSTMLHKYEERDPVKSVSAADCIDAFDQLLTLGESCGKNFSHHENMLSRSILNMYVVLTSKNGFNSKLDGKFPPFEVSDIPHKVRVLTSVVTYSAQQLDVFKRQDPCVIGGSGVFFVELSDIMSLVAITKLNFIDLLEYIAKVSANGDKDNELPVLMEYHKWWNENFYPVEGGENTIFSLFYELTLLSSPTNDKARLDDSAYYSQIKSLILDGYFELCLPLHRSLNQNQRNRIQLEKFLSLFGLSMSMSYLQSKGIQIPDDMYVNKKYFETNPKFVPPRLRSRQDNDESSMGIFNSLFSKTSYGGDNTSTYLTPSVPASPTSNPMTEEEKELEAEKLFTLLTRVEKNPSFKNFKNPIREFQQSGKFENLSLNDEVDV</sequence>
<organism evidence="4 5">
    <name type="scientific">[Candida] anglica</name>
    <dbReference type="NCBI Taxonomy" id="148631"/>
    <lineage>
        <taxon>Eukaryota</taxon>
        <taxon>Fungi</taxon>
        <taxon>Dikarya</taxon>
        <taxon>Ascomycota</taxon>
        <taxon>Saccharomycotina</taxon>
        <taxon>Pichiomycetes</taxon>
        <taxon>Debaryomycetaceae</taxon>
        <taxon>Kurtzmaniella</taxon>
    </lineage>
</organism>
<evidence type="ECO:0000256" key="3">
    <source>
        <dbReference type="ARBA" id="ARBA00023186"/>
    </source>
</evidence>
<accession>A0ABP0ED78</accession>